<evidence type="ECO:0000256" key="1">
    <source>
        <dbReference type="ARBA" id="ARBA00004141"/>
    </source>
</evidence>
<feature type="domain" description="O-antigen ligase-related" evidence="6">
    <location>
        <begin position="210"/>
        <end position="355"/>
    </location>
</feature>
<dbReference type="PANTHER" id="PTHR37422">
    <property type="entry name" value="TEICHURONIC ACID BIOSYNTHESIS PROTEIN TUAE"/>
    <property type="match status" value="1"/>
</dbReference>
<organism evidence="7">
    <name type="scientific">Baileyella intestinalis</name>
    <dbReference type="NCBI Taxonomy" id="2606709"/>
    <lineage>
        <taxon>Bacteria</taxon>
        <taxon>Bacillati</taxon>
        <taxon>Bacillota</taxon>
        <taxon>Clostridia</taxon>
        <taxon>Peptostreptococcales</taxon>
        <taxon>Anaerovoracaceae</taxon>
        <taxon>Baileyella</taxon>
    </lineage>
</organism>
<feature type="transmembrane region" description="Helical" evidence="5">
    <location>
        <begin position="117"/>
        <end position="136"/>
    </location>
</feature>
<dbReference type="InterPro" id="IPR051533">
    <property type="entry name" value="WaaL-like"/>
</dbReference>
<evidence type="ECO:0000256" key="2">
    <source>
        <dbReference type="ARBA" id="ARBA00022692"/>
    </source>
</evidence>
<feature type="transmembrane region" description="Helical" evidence="5">
    <location>
        <begin position="182"/>
        <end position="201"/>
    </location>
</feature>
<protein>
    <recommendedName>
        <fullName evidence="6">O-antigen ligase-related domain-containing protein</fullName>
    </recommendedName>
</protein>
<gene>
    <name evidence="7" type="ORF">FYJ66_04910</name>
</gene>
<name>A0A6A8M7Y3_9FIRM</name>
<comment type="caution">
    <text evidence="7">The sequence shown here is derived from an EMBL/GenBank/DDBJ whole genome shotgun (WGS) entry which is preliminary data.</text>
</comment>
<accession>A0A6A8M7Y3</accession>
<feature type="transmembrane region" description="Helical" evidence="5">
    <location>
        <begin position="342"/>
        <end position="363"/>
    </location>
</feature>
<evidence type="ECO:0000313" key="7">
    <source>
        <dbReference type="EMBL" id="MST68933.1"/>
    </source>
</evidence>
<evidence type="ECO:0000256" key="5">
    <source>
        <dbReference type="SAM" id="Phobius"/>
    </source>
</evidence>
<dbReference type="EMBL" id="VUNB01000003">
    <property type="protein sequence ID" value="MST68933.1"/>
    <property type="molecule type" value="Genomic_DNA"/>
</dbReference>
<evidence type="ECO:0000259" key="6">
    <source>
        <dbReference type="Pfam" id="PF04932"/>
    </source>
</evidence>
<feature type="transmembrane region" description="Helical" evidence="5">
    <location>
        <begin position="208"/>
        <end position="240"/>
    </location>
</feature>
<dbReference type="InterPro" id="IPR007016">
    <property type="entry name" value="O-antigen_ligase-rel_domated"/>
</dbReference>
<feature type="transmembrane region" description="Helical" evidence="5">
    <location>
        <begin position="252"/>
        <end position="269"/>
    </location>
</feature>
<reference evidence="7" key="1">
    <citation type="submission" date="2019-09" db="EMBL/GenBank/DDBJ databases">
        <title>In-depth cultivation of the pig gut microbiome towards novel bacterial diversity and tailored functional studies.</title>
        <authorList>
            <person name="Wylensek D."/>
            <person name="Hitch T.C.A."/>
            <person name="Clavel T."/>
        </authorList>
    </citation>
    <scope>NUCLEOTIDE SEQUENCE</scope>
    <source>
        <strain evidence="7">RF-744-FAT-WT-3</strain>
    </source>
</reference>
<evidence type="ECO:0000256" key="4">
    <source>
        <dbReference type="ARBA" id="ARBA00023136"/>
    </source>
</evidence>
<sequence length="415" mass="47939">MYKINPNKLINNLVKILLISTFFDAYCLFYISSYPVTLFTIIAIMLVITSIVSNALKHQWNLNLQECWAIIFLIYTCVNCIIFSFSNFNALLQAIFFVVVFVSSKRYIKLEEFDDCISVFQIGMNTLSVYGIYQFFGRLRGLPFTDLTIVNHMVNGYNWSNTTPFLNTTVYRSNAIFREPSFFAQFLAINILFYIVALFNGRRERRSIFFIALNGIALLMTLSGTGFIIFSVGLLIYIFFKFGDRKFLRHSIGYFIGLLVVALIVIRFTQVGNYLTARITELFVYDKDAAAGFVRFRAWTSLLQGDWGHHRLIGIGIGASKVLVEKWSSVYYALTLNGFAKILIELGIIGIVLWMLFIISFFWCQVKKHSDYALMIVCILVPYMICHDTFSSNVYWIFLILLNCYIFTCKEETDD</sequence>
<evidence type="ECO:0000256" key="3">
    <source>
        <dbReference type="ARBA" id="ARBA00022989"/>
    </source>
</evidence>
<keyword evidence="2 5" id="KW-0812">Transmembrane</keyword>
<dbReference type="AlphaFoldDB" id="A0A6A8M7Y3"/>
<proteinExistence type="predicted"/>
<dbReference type="GO" id="GO:0016020">
    <property type="term" value="C:membrane"/>
    <property type="evidence" value="ECO:0007669"/>
    <property type="project" value="UniProtKB-SubCell"/>
</dbReference>
<dbReference type="Pfam" id="PF04932">
    <property type="entry name" value="Wzy_C"/>
    <property type="match status" value="1"/>
</dbReference>
<keyword evidence="4 5" id="KW-0472">Membrane</keyword>
<dbReference type="RefSeq" id="WP_154572397.1">
    <property type="nucleotide sequence ID" value="NZ_VUNB01000003.1"/>
</dbReference>
<dbReference type="PANTHER" id="PTHR37422:SF13">
    <property type="entry name" value="LIPOPOLYSACCHARIDE BIOSYNTHESIS PROTEIN PA4999-RELATED"/>
    <property type="match status" value="1"/>
</dbReference>
<feature type="transmembrane region" description="Helical" evidence="5">
    <location>
        <begin position="37"/>
        <end position="56"/>
    </location>
</feature>
<keyword evidence="3 5" id="KW-1133">Transmembrane helix</keyword>
<comment type="subcellular location">
    <subcellularLocation>
        <location evidence="1">Membrane</location>
        <topology evidence="1">Multi-pass membrane protein</topology>
    </subcellularLocation>
</comment>
<feature type="transmembrane region" description="Helical" evidence="5">
    <location>
        <begin position="68"/>
        <end position="85"/>
    </location>
</feature>